<dbReference type="STRING" id="1162668.LFE_2466"/>
<dbReference type="OrthoDB" id="9770811at2"/>
<gene>
    <name evidence="4" type="ordered locus">LFE_2466</name>
</gene>
<sequence length="391" mass="42488">MSEMIRATYAIASNDLPRAAALIAREMSVGVKKTRYENSKTGGFMATVDTIKKVGSRGIITIDVPSANISTVYGLLLSIAGEISCLKILKSIELLDFDLPKALADRLPGPAFGLSGIKKRRGNLDRPLFITVIKPSQGLTPEEYAHIAYESLVGGMDAIKSDELLQESDKNWTARFEAAVAAARRAEKETGEPKNVMMHPVDTPMKMVDRFSRGANMGCDLAMLSPAASGFPMLEELARMERFPIMAHMAMSGWLWQKNGMSVRAWSKFMRLAGADIVLYPALKGTLKATRSELLEVMDAVKTPLGTRKESLIAVGGGMHAGTMKVHYDLFGPDFAYLCGGGVCGHPDGARAGGKSIRQAWDAISQGIPLSRYRKDHPELDAALTAFTRYV</sequence>
<feature type="domain" description="Ribulose bisphosphate carboxylase large subunit ferrodoxin-like N-terminal" evidence="3">
    <location>
        <begin position="16"/>
        <end position="102"/>
    </location>
</feature>
<evidence type="ECO:0000259" key="3">
    <source>
        <dbReference type="Pfam" id="PF02788"/>
    </source>
</evidence>
<dbReference type="PANTHER" id="PTHR42704">
    <property type="entry name" value="RIBULOSE BISPHOSPHATE CARBOXYLASE"/>
    <property type="match status" value="1"/>
</dbReference>
<evidence type="ECO:0000313" key="4">
    <source>
        <dbReference type="EMBL" id="BAM08137.1"/>
    </source>
</evidence>
<reference evidence="4 5" key="1">
    <citation type="journal article" date="2012" name="J. Bacteriol.">
        <title>Complete Genome Sequence of Leptospirillum ferrooxidans Strain C2-3, Isolated from a Fresh Volcanic Ash Deposit on the Island of Miyake, Japan.</title>
        <authorList>
            <person name="Fujimura R."/>
            <person name="Sato Y."/>
            <person name="Nishizawa T."/>
            <person name="Oshima K."/>
            <person name="Kim S.-W."/>
            <person name="Hattori M."/>
            <person name="Kamijo T."/>
            <person name="Ohta H."/>
        </authorList>
    </citation>
    <scope>NUCLEOTIDE SEQUENCE [LARGE SCALE GENOMIC DNA]</scope>
    <source>
        <strain evidence="4 5">C2-3</strain>
    </source>
</reference>
<dbReference type="SUPFAM" id="SSF54966">
    <property type="entry name" value="RuBisCO, large subunit, small (N-terminal) domain"/>
    <property type="match status" value="1"/>
</dbReference>
<dbReference type="Proteomes" id="UP000007382">
    <property type="component" value="Chromosome"/>
</dbReference>
<dbReference type="EMBL" id="AP012342">
    <property type="protein sequence ID" value="BAM08137.1"/>
    <property type="molecule type" value="Genomic_DNA"/>
</dbReference>
<dbReference type="eggNOG" id="COG1850">
    <property type="taxonomic scope" value="Bacteria"/>
</dbReference>
<dbReference type="Pfam" id="PF00016">
    <property type="entry name" value="RuBisCO_large"/>
    <property type="match status" value="1"/>
</dbReference>
<dbReference type="InterPro" id="IPR033966">
    <property type="entry name" value="RuBisCO"/>
</dbReference>
<evidence type="ECO:0000259" key="2">
    <source>
        <dbReference type="Pfam" id="PF00016"/>
    </source>
</evidence>
<dbReference type="Pfam" id="PF02788">
    <property type="entry name" value="RuBisCO_large_N"/>
    <property type="match status" value="1"/>
</dbReference>
<dbReference type="PATRIC" id="fig|1162668.3.peg.2928"/>
<evidence type="ECO:0000313" key="5">
    <source>
        <dbReference type="Proteomes" id="UP000007382"/>
    </source>
</evidence>
<dbReference type="InterPro" id="IPR036422">
    <property type="entry name" value="RuBisCO_lsu_N_sf"/>
</dbReference>
<name>I0IS88_LEPFC</name>
<dbReference type="Gene3D" id="3.30.70.150">
    <property type="entry name" value="RuBisCO large subunit, N-terminal domain"/>
    <property type="match status" value="1"/>
</dbReference>
<proteinExistence type="inferred from homology"/>
<feature type="domain" description="Ribulose bisphosphate carboxylase large subunit C-terminal" evidence="2">
    <location>
        <begin position="117"/>
        <end position="387"/>
    </location>
</feature>
<dbReference type="InterPro" id="IPR017443">
    <property type="entry name" value="RuBisCO_lsu_fd_N"/>
</dbReference>
<dbReference type="InterPro" id="IPR036376">
    <property type="entry name" value="RuBisCO_lsu_C_sf"/>
</dbReference>
<dbReference type="GO" id="GO:0000287">
    <property type="term" value="F:magnesium ion binding"/>
    <property type="evidence" value="ECO:0007669"/>
    <property type="project" value="InterPro"/>
</dbReference>
<protein>
    <submittedName>
        <fullName evidence="4">Putative ribulose-bisphosphate carboxylase-like protein</fullName>
    </submittedName>
</protein>
<dbReference type="SFLD" id="SFLDG00301">
    <property type="entry name" value="RuBisCO-like_proteins"/>
    <property type="match status" value="1"/>
</dbReference>
<dbReference type="AlphaFoldDB" id="I0IS88"/>
<dbReference type="PANTHER" id="PTHR42704:SF17">
    <property type="entry name" value="RIBULOSE BISPHOSPHATE CARBOXYLASE LARGE CHAIN"/>
    <property type="match status" value="1"/>
</dbReference>
<evidence type="ECO:0000256" key="1">
    <source>
        <dbReference type="RuleBase" id="RU003834"/>
    </source>
</evidence>
<dbReference type="SUPFAM" id="SSF51649">
    <property type="entry name" value="RuBisCo, C-terminal domain"/>
    <property type="match status" value="1"/>
</dbReference>
<organism evidence="4 5">
    <name type="scientific">Leptospirillum ferrooxidans (strain C2-3)</name>
    <dbReference type="NCBI Taxonomy" id="1162668"/>
    <lineage>
        <taxon>Bacteria</taxon>
        <taxon>Pseudomonadati</taxon>
        <taxon>Nitrospirota</taxon>
        <taxon>Nitrospiria</taxon>
        <taxon>Nitrospirales</taxon>
        <taxon>Nitrospiraceae</taxon>
        <taxon>Leptospirillum</taxon>
    </lineage>
</organism>
<keyword evidence="5" id="KW-1185">Reference proteome</keyword>
<dbReference type="InterPro" id="IPR000685">
    <property type="entry name" value="RuBisCO_lsu_C"/>
</dbReference>
<reference evidence="5" key="2">
    <citation type="submission" date="2012-03" db="EMBL/GenBank/DDBJ databases">
        <title>The complete genome sequence of the pioneer microbe on fresh volcanic deposit, Leptospirillum ferrooxidans strain C2-3.</title>
        <authorList>
            <person name="Fujimura R."/>
            <person name="Sato Y."/>
            <person name="Nishizawa T."/>
            <person name="Nanba K."/>
            <person name="Oshima K."/>
            <person name="Hattori M."/>
            <person name="Kamijo T."/>
            <person name="Ohta H."/>
        </authorList>
    </citation>
    <scope>NUCLEOTIDE SEQUENCE [LARGE SCALE GENOMIC DNA]</scope>
    <source>
        <strain evidence="5">C2-3</strain>
    </source>
</reference>
<dbReference type="GO" id="GO:0016984">
    <property type="term" value="F:ribulose-bisphosphate carboxylase activity"/>
    <property type="evidence" value="ECO:0007669"/>
    <property type="project" value="InterPro"/>
</dbReference>
<comment type="similarity">
    <text evidence="1">Belongs to the RuBisCO large chain family.</text>
</comment>
<dbReference type="RefSeq" id="WP_014450620.1">
    <property type="nucleotide sequence ID" value="NC_017094.1"/>
</dbReference>
<dbReference type="Gene3D" id="3.20.20.110">
    <property type="entry name" value="Ribulose bisphosphate carboxylase, large subunit, C-terminal domain"/>
    <property type="match status" value="1"/>
</dbReference>
<dbReference type="KEGG" id="lfc:LFE_2466"/>
<dbReference type="GO" id="GO:0015977">
    <property type="term" value="P:carbon fixation"/>
    <property type="evidence" value="ECO:0007669"/>
    <property type="project" value="InterPro"/>
</dbReference>
<accession>I0IS88</accession>
<dbReference type="HOGENOM" id="CLU_031450_3_1_0"/>
<dbReference type="SFLD" id="SFLDS00014">
    <property type="entry name" value="RuBisCO"/>
    <property type="match status" value="1"/>
</dbReference>